<dbReference type="InterPro" id="IPR013120">
    <property type="entry name" value="FAR_NAD-bd"/>
</dbReference>
<organism evidence="4 5">
    <name type="scientific">Rhizopus delemar (strain RA 99-880 / ATCC MYA-4621 / FGSC 9543 / NRRL 43880)</name>
    <name type="common">Mucormycosis agent</name>
    <name type="synonym">Rhizopus arrhizus var. delemar</name>
    <dbReference type="NCBI Taxonomy" id="246409"/>
    <lineage>
        <taxon>Eukaryota</taxon>
        <taxon>Fungi</taxon>
        <taxon>Fungi incertae sedis</taxon>
        <taxon>Mucoromycota</taxon>
        <taxon>Mucoromycotina</taxon>
        <taxon>Mucoromycetes</taxon>
        <taxon>Mucorales</taxon>
        <taxon>Mucorineae</taxon>
        <taxon>Rhizopodaceae</taxon>
        <taxon>Rhizopus</taxon>
    </lineage>
</organism>
<dbReference type="InterPro" id="IPR036291">
    <property type="entry name" value="NAD(P)-bd_dom_sf"/>
</dbReference>
<dbReference type="RefSeq" id="XP_067523942.1">
    <property type="nucleotide sequence ID" value="XM_067667841.1"/>
</dbReference>
<accession>I1CJB6</accession>
<dbReference type="STRING" id="246409.I1CJB6"/>
<keyword evidence="5" id="KW-1185">Reference proteome</keyword>
<sequence length="214" mass="24031">MPKGYAQSKFVVECVMSDLVEHKGLPWTIERLGQVCGDTEHGVWNTSEQYPLMFVGGAGRLHQMPALDLSVDWIPVDHAARALVDILLHVASVDTDRSVYHVVQPRTLSWSALLHILRSSGLSFETVSAQAWVRALESHQDNPAYRLLPFYKQTLADAFRMPVFQTLQTASVSSQLHQAPVIDRALFTKFLGYWERVGFYDPAHDVEQLAVGSQ</sequence>
<evidence type="ECO:0000313" key="5">
    <source>
        <dbReference type="Proteomes" id="UP000009138"/>
    </source>
</evidence>
<keyword evidence="2" id="KW-0597">Phosphoprotein</keyword>
<dbReference type="Gene3D" id="3.40.50.720">
    <property type="entry name" value="NAD(P)-binding Rossmann-like Domain"/>
    <property type="match status" value="1"/>
</dbReference>
<dbReference type="eggNOG" id="KOG1178">
    <property type="taxonomic scope" value="Eukaryota"/>
</dbReference>
<protein>
    <recommendedName>
        <fullName evidence="3">Thioester reductase (TE) domain-containing protein</fullName>
    </recommendedName>
</protein>
<evidence type="ECO:0000313" key="4">
    <source>
        <dbReference type="EMBL" id="EIE88546.1"/>
    </source>
</evidence>
<dbReference type="Pfam" id="PF07993">
    <property type="entry name" value="NAD_binding_4"/>
    <property type="match status" value="1"/>
</dbReference>
<evidence type="ECO:0000256" key="2">
    <source>
        <dbReference type="ARBA" id="ARBA00022553"/>
    </source>
</evidence>
<proteinExistence type="predicted"/>
<dbReference type="GeneID" id="93620222"/>
<dbReference type="InterPro" id="IPR051414">
    <property type="entry name" value="Adenylate-forming_Reductase"/>
</dbReference>
<feature type="domain" description="Thioester reductase (TE)" evidence="3">
    <location>
        <begin position="1"/>
        <end position="82"/>
    </location>
</feature>
<evidence type="ECO:0000259" key="3">
    <source>
        <dbReference type="Pfam" id="PF07993"/>
    </source>
</evidence>
<gene>
    <name evidence="4" type="ORF">RO3G_13257</name>
</gene>
<reference evidence="4 5" key="1">
    <citation type="journal article" date="2009" name="PLoS Genet.">
        <title>Genomic analysis of the basal lineage fungus Rhizopus oryzae reveals a whole-genome duplication.</title>
        <authorList>
            <person name="Ma L.-J."/>
            <person name="Ibrahim A.S."/>
            <person name="Skory C."/>
            <person name="Grabherr M.G."/>
            <person name="Burger G."/>
            <person name="Butler M."/>
            <person name="Elias M."/>
            <person name="Idnurm A."/>
            <person name="Lang B.F."/>
            <person name="Sone T."/>
            <person name="Abe A."/>
            <person name="Calvo S.E."/>
            <person name="Corrochano L.M."/>
            <person name="Engels R."/>
            <person name="Fu J."/>
            <person name="Hansberg W."/>
            <person name="Kim J.-M."/>
            <person name="Kodira C.D."/>
            <person name="Koehrsen M.J."/>
            <person name="Liu B."/>
            <person name="Miranda-Saavedra D."/>
            <person name="O'Leary S."/>
            <person name="Ortiz-Castellanos L."/>
            <person name="Poulter R."/>
            <person name="Rodriguez-Romero J."/>
            <person name="Ruiz-Herrera J."/>
            <person name="Shen Y.-Q."/>
            <person name="Zeng Q."/>
            <person name="Galagan J."/>
            <person name="Birren B.W."/>
            <person name="Cuomo C.A."/>
            <person name="Wickes B.L."/>
        </authorList>
    </citation>
    <scope>NUCLEOTIDE SEQUENCE [LARGE SCALE GENOMIC DNA]</scope>
    <source>
        <strain evidence="5">RA 99-880 / ATCC MYA-4621 / FGSC 9543 / NRRL 43880</strain>
    </source>
</reference>
<name>I1CJB6_RHIO9</name>
<keyword evidence="1" id="KW-0596">Phosphopantetheine</keyword>
<dbReference type="InParanoid" id="I1CJB6"/>
<dbReference type="OMA" id="WIPADIA"/>
<dbReference type="PANTHER" id="PTHR43439:SF2">
    <property type="entry name" value="ENZYME, PUTATIVE (JCVI)-RELATED"/>
    <property type="match status" value="1"/>
</dbReference>
<evidence type="ECO:0000256" key="1">
    <source>
        <dbReference type="ARBA" id="ARBA00022450"/>
    </source>
</evidence>
<dbReference type="PANTHER" id="PTHR43439">
    <property type="entry name" value="PHENYLACETATE-COENZYME A LIGASE"/>
    <property type="match status" value="1"/>
</dbReference>
<dbReference type="EMBL" id="CH476742">
    <property type="protein sequence ID" value="EIE88546.1"/>
    <property type="molecule type" value="Genomic_DNA"/>
</dbReference>
<dbReference type="VEuPathDB" id="FungiDB:RO3G_13257"/>
<dbReference type="SUPFAM" id="SSF51735">
    <property type="entry name" value="NAD(P)-binding Rossmann-fold domains"/>
    <property type="match status" value="1"/>
</dbReference>
<dbReference type="AlphaFoldDB" id="I1CJB6"/>
<dbReference type="Proteomes" id="UP000009138">
    <property type="component" value="Unassembled WGS sequence"/>
</dbReference>